<dbReference type="PROSITE" id="PS00463">
    <property type="entry name" value="ZN2_CY6_FUNGAL_1"/>
    <property type="match status" value="1"/>
</dbReference>
<accession>A0A1R3R6R9</accession>
<evidence type="ECO:0000313" key="9">
    <source>
        <dbReference type="Proteomes" id="UP000188318"/>
    </source>
</evidence>
<dbReference type="CDD" id="cd00067">
    <property type="entry name" value="GAL4"/>
    <property type="match status" value="1"/>
</dbReference>
<evidence type="ECO:0000259" key="7">
    <source>
        <dbReference type="PROSITE" id="PS50048"/>
    </source>
</evidence>
<dbReference type="AlphaFoldDB" id="A0A1R3R6R9"/>
<keyword evidence="9" id="KW-1185">Reference proteome</keyword>
<dbReference type="SUPFAM" id="SSF57701">
    <property type="entry name" value="Zn2/Cys6 DNA-binding domain"/>
    <property type="match status" value="1"/>
</dbReference>
<reference evidence="9" key="1">
    <citation type="journal article" date="2017" name="Genome Biol.">
        <title>Comparative genomics reveals high biological diversity and specific adaptations in the industrially and medically important fungal genus Aspergillus.</title>
        <authorList>
            <person name="de Vries R.P."/>
            <person name="Riley R."/>
            <person name="Wiebenga A."/>
            <person name="Aguilar-Osorio G."/>
            <person name="Amillis S."/>
            <person name="Uchima C.A."/>
            <person name="Anderluh G."/>
            <person name="Asadollahi M."/>
            <person name="Askin M."/>
            <person name="Barry K."/>
            <person name="Battaglia E."/>
            <person name="Bayram O."/>
            <person name="Benocci T."/>
            <person name="Braus-Stromeyer S.A."/>
            <person name="Caldana C."/>
            <person name="Canovas D."/>
            <person name="Cerqueira G.C."/>
            <person name="Chen F."/>
            <person name="Chen W."/>
            <person name="Choi C."/>
            <person name="Clum A."/>
            <person name="Dos Santos R.A."/>
            <person name="Damasio A.R."/>
            <person name="Diallinas G."/>
            <person name="Emri T."/>
            <person name="Fekete E."/>
            <person name="Flipphi M."/>
            <person name="Freyberg S."/>
            <person name="Gallo A."/>
            <person name="Gournas C."/>
            <person name="Habgood R."/>
            <person name="Hainaut M."/>
            <person name="Harispe M.L."/>
            <person name="Henrissat B."/>
            <person name="Hilden K.S."/>
            <person name="Hope R."/>
            <person name="Hossain A."/>
            <person name="Karabika E."/>
            <person name="Karaffa L."/>
            <person name="Karanyi Z."/>
            <person name="Krasevec N."/>
            <person name="Kuo A."/>
            <person name="Kusch H."/>
            <person name="LaButti K."/>
            <person name="Lagendijk E.L."/>
            <person name="Lapidus A."/>
            <person name="Levasseur A."/>
            <person name="Lindquist E."/>
            <person name="Lipzen A."/>
            <person name="Logrieco A.F."/>
            <person name="MacCabe A."/>
            <person name="Maekelae M.R."/>
            <person name="Malavazi I."/>
            <person name="Melin P."/>
            <person name="Meyer V."/>
            <person name="Mielnichuk N."/>
            <person name="Miskei M."/>
            <person name="Molnar A.P."/>
            <person name="Mule G."/>
            <person name="Ngan C.Y."/>
            <person name="Orejas M."/>
            <person name="Orosz E."/>
            <person name="Ouedraogo J.P."/>
            <person name="Overkamp K.M."/>
            <person name="Park H.-S."/>
            <person name="Perrone G."/>
            <person name="Piumi F."/>
            <person name="Punt P.J."/>
            <person name="Ram A.F."/>
            <person name="Ramon A."/>
            <person name="Rauscher S."/>
            <person name="Record E."/>
            <person name="Riano-Pachon D.M."/>
            <person name="Robert V."/>
            <person name="Roehrig J."/>
            <person name="Ruller R."/>
            <person name="Salamov A."/>
            <person name="Salih N.S."/>
            <person name="Samson R.A."/>
            <person name="Sandor E."/>
            <person name="Sanguinetti M."/>
            <person name="Schuetze T."/>
            <person name="Sepcic K."/>
            <person name="Shelest E."/>
            <person name="Sherlock G."/>
            <person name="Sophianopoulou V."/>
            <person name="Squina F.M."/>
            <person name="Sun H."/>
            <person name="Susca A."/>
            <person name="Todd R.B."/>
            <person name="Tsang A."/>
            <person name="Unkles S.E."/>
            <person name="van de Wiele N."/>
            <person name="van Rossen-Uffink D."/>
            <person name="Oliveira J.V."/>
            <person name="Vesth T.C."/>
            <person name="Visser J."/>
            <person name="Yu J.-H."/>
            <person name="Zhou M."/>
            <person name="Andersen M.R."/>
            <person name="Archer D.B."/>
            <person name="Baker S.E."/>
            <person name="Benoit I."/>
            <person name="Brakhage A.A."/>
            <person name="Braus G.H."/>
            <person name="Fischer R."/>
            <person name="Frisvad J.C."/>
            <person name="Goldman G.H."/>
            <person name="Houbraken J."/>
            <person name="Oakley B."/>
            <person name="Pocsi I."/>
            <person name="Scazzocchio C."/>
            <person name="Seiboth B."/>
            <person name="vanKuyk P.A."/>
            <person name="Wortman J."/>
            <person name="Dyer P.S."/>
            <person name="Grigoriev I.V."/>
        </authorList>
    </citation>
    <scope>NUCLEOTIDE SEQUENCE [LARGE SCALE GENOMIC DNA]</scope>
    <source>
        <strain evidence="9">ITEM 5010</strain>
    </source>
</reference>
<dbReference type="InterPro" id="IPR036864">
    <property type="entry name" value="Zn2-C6_fun-type_DNA-bd_sf"/>
</dbReference>
<dbReference type="GO" id="GO:0009893">
    <property type="term" value="P:positive regulation of metabolic process"/>
    <property type="evidence" value="ECO:0007669"/>
    <property type="project" value="UniProtKB-ARBA"/>
</dbReference>
<sequence length="531" mass="60282">MVSPCAEELSSRLNKSGKPRQKQWRARSKTGCLTCRVRRIKCDETQPSCRKCTSTGRKCDGLEAPSNKRTKITPPHTQSLVQALSAWDLVGHDPMENTYFNYFRMVTIPDLAGVFDSGVWSYRLPQASHHYPALWHAMTALASLHWDFLEEEAPVTPVRVSRSDRIQFALRQHTKSIQLLREMISWPRLTVHDKIAILGTCIIYLCLSSLQGLHWQSFKHLWDILMLCHNWRLEFEAHDSVDMSALLVLLAQLENQARPIMLFHQYSIPGVQTQFVLPAPQTRFTCLPEAHESLEIHINNMLRCITSGPNIAAADTLAKIENCHEDLLQWDARLARYLAASPHDRDNKALNILHLRRLYAKVLVCLDRSKGELGHDDFIDDYAQMLQLVRAILEDESLGGASSPASSQPKRQFGLESTVTGAFFLIAARCREPTIRQKALRLMRLYPRREGICGNMLLSSFGEKLIEIERTACQTAPLGSCTHGRWVCANHRVAVLRLADLTGEDVSIEMLTAEEAKLGLPGRRFIFKKTR</sequence>
<dbReference type="PANTHER" id="PTHR36206">
    <property type="entry name" value="ASPERCRYPTIN BIOSYNTHESIS CLUSTER-SPECIFIC TRANSCRIPTION REGULATOR ATNN-RELATED"/>
    <property type="match status" value="1"/>
</dbReference>
<evidence type="ECO:0000256" key="5">
    <source>
        <dbReference type="ARBA" id="ARBA00023163"/>
    </source>
</evidence>
<protein>
    <recommendedName>
        <fullName evidence="7">Zn(2)-C6 fungal-type domain-containing protein</fullName>
    </recommendedName>
</protein>
<dbReference type="Gene3D" id="4.10.240.10">
    <property type="entry name" value="Zn(2)-C6 fungal-type DNA-binding domain"/>
    <property type="match status" value="1"/>
</dbReference>
<keyword evidence="1" id="KW-0479">Metal-binding</keyword>
<keyword evidence="4" id="KW-0238">DNA-binding</keyword>
<feature type="domain" description="Zn(2)-C6 fungal-type" evidence="7">
    <location>
        <begin position="31"/>
        <end position="59"/>
    </location>
</feature>
<dbReference type="PANTHER" id="PTHR36206:SF12">
    <property type="entry name" value="ASPERCRYPTIN BIOSYNTHESIS CLUSTER-SPECIFIC TRANSCRIPTION REGULATOR ATNN-RELATED"/>
    <property type="match status" value="1"/>
</dbReference>
<dbReference type="PROSITE" id="PS50048">
    <property type="entry name" value="ZN2_CY6_FUNGAL_2"/>
    <property type="match status" value="1"/>
</dbReference>
<dbReference type="GO" id="GO:0000981">
    <property type="term" value="F:DNA-binding transcription factor activity, RNA polymerase II-specific"/>
    <property type="evidence" value="ECO:0007669"/>
    <property type="project" value="InterPro"/>
</dbReference>
<dbReference type="VEuPathDB" id="FungiDB:ASPCADRAFT_157317"/>
<keyword evidence="6" id="KW-0539">Nucleus</keyword>
<evidence type="ECO:0000256" key="3">
    <source>
        <dbReference type="ARBA" id="ARBA00023015"/>
    </source>
</evidence>
<keyword evidence="2" id="KW-0862">Zinc</keyword>
<name>A0A1R3R6R9_ASPC5</name>
<evidence type="ECO:0000313" key="8">
    <source>
        <dbReference type="EMBL" id="OOF90177.1"/>
    </source>
</evidence>
<dbReference type="EMBL" id="KV907574">
    <property type="protein sequence ID" value="OOF90177.1"/>
    <property type="molecule type" value="Genomic_DNA"/>
</dbReference>
<gene>
    <name evidence="8" type="ORF">ASPCADRAFT_157317</name>
</gene>
<dbReference type="Proteomes" id="UP000188318">
    <property type="component" value="Unassembled WGS sequence"/>
</dbReference>
<keyword evidence="5" id="KW-0804">Transcription</keyword>
<evidence type="ECO:0000256" key="4">
    <source>
        <dbReference type="ARBA" id="ARBA00023125"/>
    </source>
</evidence>
<dbReference type="InterPro" id="IPR001138">
    <property type="entry name" value="Zn2Cys6_DnaBD"/>
</dbReference>
<dbReference type="GO" id="GO:0003677">
    <property type="term" value="F:DNA binding"/>
    <property type="evidence" value="ECO:0007669"/>
    <property type="project" value="UniProtKB-KW"/>
</dbReference>
<dbReference type="Pfam" id="PF00172">
    <property type="entry name" value="Zn_clus"/>
    <property type="match status" value="1"/>
</dbReference>
<dbReference type="OMA" id="HNASIRH"/>
<evidence type="ECO:0000256" key="2">
    <source>
        <dbReference type="ARBA" id="ARBA00022833"/>
    </source>
</evidence>
<evidence type="ECO:0000256" key="1">
    <source>
        <dbReference type="ARBA" id="ARBA00022723"/>
    </source>
</evidence>
<dbReference type="GO" id="GO:0008270">
    <property type="term" value="F:zinc ion binding"/>
    <property type="evidence" value="ECO:0007669"/>
    <property type="project" value="InterPro"/>
</dbReference>
<evidence type="ECO:0000256" key="6">
    <source>
        <dbReference type="ARBA" id="ARBA00023242"/>
    </source>
</evidence>
<dbReference type="SMART" id="SM00066">
    <property type="entry name" value="GAL4"/>
    <property type="match status" value="1"/>
</dbReference>
<dbReference type="InterPro" id="IPR052360">
    <property type="entry name" value="Transcr_Regulatory_Proteins"/>
</dbReference>
<organism evidence="8 9">
    <name type="scientific">Aspergillus carbonarius (strain ITEM 5010)</name>
    <dbReference type="NCBI Taxonomy" id="602072"/>
    <lineage>
        <taxon>Eukaryota</taxon>
        <taxon>Fungi</taxon>
        <taxon>Dikarya</taxon>
        <taxon>Ascomycota</taxon>
        <taxon>Pezizomycotina</taxon>
        <taxon>Eurotiomycetes</taxon>
        <taxon>Eurotiomycetidae</taxon>
        <taxon>Eurotiales</taxon>
        <taxon>Aspergillaceae</taxon>
        <taxon>Aspergillus</taxon>
        <taxon>Aspergillus subgen. Circumdati</taxon>
    </lineage>
</organism>
<proteinExistence type="predicted"/>
<keyword evidence="3" id="KW-0805">Transcription regulation</keyword>
<dbReference type="OrthoDB" id="2593732at2759"/>